<dbReference type="Pfam" id="PF01108">
    <property type="entry name" value="Tissue_fac"/>
    <property type="match status" value="1"/>
</dbReference>
<comment type="similarity">
    <text evidence="3">Belongs to the tissue factor family.</text>
</comment>
<dbReference type="PANTHER" id="PTHR20859">
    <property type="entry name" value="INTERFERON/INTERLEUKIN RECEPTOR"/>
    <property type="match status" value="1"/>
</dbReference>
<dbReference type="PRINTS" id="PR00346">
    <property type="entry name" value="TISSUEFACTOR"/>
</dbReference>
<proteinExistence type="inferred from homology"/>
<evidence type="ECO:0000256" key="5">
    <source>
        <dbReference type="ARBA" id="ARBA00018722"/>
    </source>
</evidence>
<sequence length="282" mass="31399">MDSRASSVISLGFAIICLRCGLTSGTSQQPVTNLTWISFNFHTVLQWEGTSKNTVYTVKLRSRDSDWNRKSECTRQKITSCDLTSLIQNVTETYFAEVETYSAEFTEEINEPPAVTSSPFQPLKDTDIGEASFQILKKSKDEVKVLIEDPLTGIAFPNKTSKALRDIYGTNLKYKVFYWKDGTSGQKTQTNNNQTILIKIDKGINYCFSVQIHITSPFKNGPKSQSKCTDLKTPEYGLGFYALIAVGALLVISIIIGVTVCLCRRKAVHNSAETNPLKMMSA</sequence>
<evidence type="ECO:0000256" key="15">
    <source>
        <dbReference type="ARBA" id="ARBA00023288"/>
    </source>
</evidence>
<dbReference type="InterPro" id="IPR036116">
    <property type="entry name" value="FN3_sf"/>
</dbReference>
<dbReference type="InterPro" id="IPR015373">
    <property type="entry name" value="Interferon/interleukin_rcp_dom"/>
</dbReference>
<evidence type="ECO:0000256" key="4">
    <source>
        <dbReference type="ARBA" id="ARBA00011184"/>
    </source>
</evidence>
<keyword evidence="13" id="KW-1015">Disulfide bond</keyword>
<accession>A0A401SKS3</accession>
<feature type="transmembrane region" description="Helical" evidence="17">
    <location>
        <begin position="238"/>
        <end position="263"/>
    </location>
</feature>
<evidence type="ECO:0000256" key="10">
    <source>
        <dbReference type="ARBA" id="ARBA00023084"/>
    </source>
</evidence>
<dbReference type="GO" id="GO:0007596">
    <property type="term" value="P:blood coagulation"/>
    <property type="evidence" value="ECO:0007669"/>
    <property type="project" value="UniProtKB-KW"/>
</dbReference>
<dbReference type="OMA" id="PINYVYT"/>
<dbReference type="EMBL" id="BEZZ01000335">
    <property type="protein sequence ID" value="GCC30986.1"/>
    <property type="molecule type" value="Genomic_DNA"/>
</dbReference>
<feature type="chain" id="PRO_5019579022" description="Tissue factor" evidence="18">
    <location>
        <begin position="26"/>
        <end position="282"/>
    </location>
</feature>
<dbReference type="GO" id="GO:0004896">
    <property type="term" value="F:cytokine receptor activity"/>
    <property type="evidence" value="ECO:0007669"/>
    <property type="project" value="TreeGrafter"/>
</dbReference>
<keyword evidence="14" id="KW-0325">Glycoprotein</keyword>
<dbReference type="Gene3D" id="2.60.40.10">
    <property type="entry name" value="Immunoglobulins"/>
    <property type="match status" value="2"/>
</dbReference>
<name>A0A401SKS3_CHIPU</name>
<dbReference type="InterPro" id="IPR050650">
    <property type="entry name" value="Type-II_Cytokine-TF_Rcpt"/>
</dbReference>
<comment type="subunit">
    <text evidence="4">Interacts with HSPE; the interaction, inhibited by heparin, promotes the generation of activated factor X and activates coagulation in the presence of activated factor VII.</text>
</comment>
<dbReference type="InterPro" id="IPR001187">
    <property type="entry name" value="Tissue_factor"/>
</dbReference>
<dbReference type="GO" id="GO:0005886">
    <property type="term" value="C:plasma membrane"/>
    <property type="evidence" value="ECO:0007669"/>
    <property type="project" value="TreeGrafter"/>
</dbReference>
<dbReference type="Proteomes" id="UP000287033">
    <property type="component" value="Unassembled WGS sequence"/>
</dbReference>
<comment type="function">
    <text evidence="1">Initiates blood coagulation by forming a complex with circulating factor VII or VIIa. The [TF:VIIa] complex activates factors IX or X by specific limited proteolysis. TF plays a role in normal hemostasis by initiating the cell-surface assembly and propagation of the coagulation protease cascade.</text>
</comment>
<feature type="signal peptide" evidence="18">
    <location>
        <begin position="1"/>
        <end position="25"/>
    </location>
</feature>
<evidence type="ECO:0000256" key="12">
    <source>
        <dbReference type="ARBA" id="ARBA00023139"/>
    </source>
</evidence>
<dbReference type="SUPFAM" id="SSF49265">
    <property type="entry name" value="Fibronectin type III"/>
    <property type="match status" value="2"/>
</dbReference>
<keyword evidence="12" id="KW-0564">Palmitate</keyword>
<comment type="caution">
    <text evidence="21">The sequence shown here is derived from an EMBL/GenBank/DDBJ whole genome shotgun (WGS) entry which is preliminary data.</text>
</comment>
<keyword evidence="8 18" id="KW-0732">Signal</keyword>
<dbReference type="OrthoDB" id="8942372at2759"/>
<keyword evidence="10" id="KW-0094">Blood coagulation</keyword>
<dbReference type="InterPro" id="IPR013783">
    <property type="entry name" value="Ig-like_fold"/>
</dbReference>
<dbReference type="AlphaFoldDB" id="A0A401SKS3"/>
<evidence type="ECO:0000256" key="2">
    <source>
        <dbReference type="ARBA" id="ARBA00004479"/>
    </source>
</evidence>
<dbReference type="Pfam" id="PF09294">
    <property type="entry name" value="Interfer-bind"/>
    <property type="match status" value="1"/>
</dbReference>
<evidence type="ECO:0000256" key="13">
    <source>
        <dbReference type="ARBA" id="ARBA00023157"/>
    </source>
</evidence>
<evidence type="ECO:0000256" key="7">
    <source>
        <dbReference type="ARBA" id="ARBA00022696"/>
    </source>
</evidence>
<evidence type="ECO:0000259" key="19">
    <source>
        <dbReference type="Pfam" id="PF01108"/>
    </source>
</evidence>
<evidence type="ECO:0000256" key="16">
    <source>
        <dbReference type="ARBA" id="ARBA00031171"/>
    </source>
</evidence>
<evidence type="ECO:0000256" key="17">
    <source>
        <dbReference type="SAM" id="Phobius"/>
    </source>
</evidence>
<comment type="subcellular location">
    <subcellularLocation>
        <location evidence="2">Membrane</location>
        <topology evidence="2">Single-pass type I membrane protein</topology>
    </subcellularLocation>
</comment>
<keyword evidence="6 17" id="KW-0812">Transmembrane</keyword>
<dbReference type="PANTHER" id="PTHR20859:SF22">
    <property type="entry name" value="TISSUE FACTOR"/>
    <property type="match status" value="1"/>
</dbReference>
<evidence type="ECO:0000256" key="11">
    <source>
        <dbReference type="ARBA" id="ARBA00023136"/>
    </source>
</evidence>
<reference evidence="21 22" key="1">
    <citation type="journal article" date="2018" name="Nat. Ecol. Evol.">
        <title>Shark genomes provide insights into elasmobranch evolution and the origin of vertebrates.</title>
        <authorList>
            <person name="Hara Y"/>
            <person name="Yamaguchi K"/>
            <person name="Onimaru K"/>
            <person name="Kadota M"/>
            <person name="Koyanagi M"/>
            <person name="Keeley SD"/>
            <person name="Tatsumi K"/>
            <person name="Tanaka K"/>
            <person name="Motone F"/>
            <person name="Kageyama Y"/>
            <person name="Nozu R"/>
            <person name="Adachi N"/>
            <person name="Nishimura O"/>
            <person name="Nakagawa R"/>
            <person name="Tanegashima C"/>
            <person name="Kiyatake I"/>
            <person name="Matsumoto R"/>
            <person name="Murakumo K"/>
            <person name="Nishida K"/>
            <person name="Terakita A"/>
            <person name="Kuratani S"/>
            <person name="Sato K"/>
            <person name="Hyodo S Kuraku.S."/>
        </authorList>
    </citation>
    <scope>NUCLEOTIDE SEQUENCE [LARGE SCALE GENOMIC DNA]</scope>
</reference>
<evidence type="ECO:0000256" key="9">
    <source>
        <dbReference type="ARBA" id="ARBA00022989"/>
    </source>
</evidence>
<evidence type="ECO:0000256" key="3">
    <source>
        <dbReference type="ARBA" id="ARBA00009197"/>
    </source>
</evidence>
<evidence type="ECO:0000256" key="1">
    <source>
        <dbReference type="ARBA" id="ARBA00002201"/>
    </source>
</evidence>
<dbReference type="STRING" id="137246.A0A401SKS3"/>
<evidence type="ECO:0000256" key="14">
    <source>
        <dbReference type="ARBA" id="ARBA00023180"/>
    </source>
</evidence>
<dbReference type="InterPro" id="IPR003961">
    <property type="entry name" value="FN3_dom"/>
</dbReference>
<evidence type="ECO:0000256" key="6">
    <source>
        <dbReference type="ARBA" id="ARBA00022692"/>
    </source>
</evidence>
<dbReference type="FunFam" id="2.60.40.10:FF:000899">
    <property type="entry name" value="Tissue factor"/>
    <property type="match status" value="1"/>
</dbReference>
<feature type="domain" description="Fibronectin type-III" evidence="19">
    <location>
        <begin position="15"/>
        <end position="104"/>
    </location>
</feature>
<evidence type="ECO:0000256" key="18">
    <source>
        <dbReference type="SAM" id="SignalP"/>
    </source>
</evidence>
<keyword evidence="11 17" id="KW-0472">Membrane</keyword>
<evidence type="ECO:0000313" key="21">
    <source>
        <dbReference type="EMBL" id="GCC30986.1"/>
    </source>
</evidence>
<gene>
    <name evidence="21" type="ORF">chiPu_0009440</name>
</gene>
<protein>
    <recommendedName>
        <fullName evidence="5">Tissue factor</fullName>
    </recommendedName>
    <alternativeName>
        <fullName evidence="16">Coagulation factor III</fullName>
    </alternativeName>
</protein>
<keyword evidence="22" id="KW-1185">Reference proteome</keyword>
<keyword evidence="15" id="KW-0449">Lipoprotein</keyword>
<evidence type="ECO:0000256" key="8">
    <source>
        <dbReference type="ARBA" id="ARBA00022729"/>
    </source>
</evidence>
<evidence type="ECO:0000313" key="22">
    <source>
        <dbReference type="Proteomes" id="UP000287033"/>
    </source>
</evidence>
<keyword evidence="7" id="KW-0356">Hemostasis</keyword>
<keyword evidence="9 17" id="KW-1133">Transmembrane helix</keyword>
<feature type="domain" description="Interferon/interleukin receptor" evidence="20">
    <location>
        <begin position="126"/>
        <end position="230"/>
    </location>
</feature>
<evidence type="ECO:0000259" key="20">
    <source>
        <dbReference type="Pfam" id="PF09294"/>
    </source>
</evidence>
<organism evidence="21 22">
    <name type="scientific">Chiloscyllium punctatum</name>
    <name type="common">Brownbanded bambooshark</name>
    <name type="synonym">Hemiscyllium punctatum</name>
    <dbReference type="NCBI Taxonomy" id="137246"/>
    <lineage>
        <taxon>Eukaryota</taxon>
        <taxon>Metazoa</taxon>
        <taxon>Chordata</taxon>
        <taxon>Craniata</taxon>
        <taxon>Vertebrata</taxon>
        <taxon>Chondrichthyes</taxon>
        <taxon>Elasmobranchii</taxon>
        <taxon>Galeomorphii</taxon>
        <taxon>Galeoidea</taxon>
        <taxon>Orectolobiformes</taxon>
        <taxon>Hemiscylliidae</taxon>
        <taxon>Chiloscyllium</taxon>
    </lineage>
</organism>